<evidence type="ECO:0000256" key="5">
    <source>
        <dbReference type="PIRSR" id="PIRSR613273-3"/>
    </source>
</evidence>
<keyword evidence="2" id="KW-0964">Secreted</keyword>
<evidence type="ECO:0000313" key="11">
    <source>
        <dbReference type="RefSeq" id="XP_021100694.1"/>
    </source>
</evidence>
<organism evidence="10 11">
    <name type="scientific">Heterocephalus glaber</name>
    <name type="common">Naked mole rat</name>
    <dbReference type="NCBI Taxonomy" id="10181"/>
    <lineage>
        <taxon>Eukaryota</taxon>
        <taxon>Metazoa</taxon>
        <taxon>Chordata</taxon>
        <taxon>Craniata</taxon>
        <taxon>Vertebrata</taxon>
        <taxon>Euteleostomi</taxon>
        <taxon>Mammalia</taxon>
        <taxon>Eutheria</taxon>
        <taxon>Euarchontoglires</taxon>
        <taxon>Glires</taxon>
        <taxon>Rodentia</taxon>
        <taxon>Hystricomorpha</taxon>
        <taxon>Bathyergidae</taxon>
        <taxon>Heterocephalus</taxon>
    </lineage>
</organism>
<dbReference type="GO" id="GO:0031012">
    <property type="term" value="C:extracellular matrix"/>
    <property type="evidence" value="ECO:0007669"/>
    <property type="project" value="TreeGrafter"/>
</dbReference>
<dbReference type="InterPro" id="IPR008993">
    <property type="entry name" value="TIMP-like_OB-fold"/>
</dbReference>
<comment type="subcellular location">
    <subcellularLocation>
        <location evidence="1">Secreted</location>
    </subcellularLocation>
</comment>
<dbReference type="CDD" id="cd03523">
    <property type="entry name" value="NTR_like"/>
    <property type="match status" value="1"/>
</dbReference>
<dbReference type="InterPro" id="IPR000884">
    <property type="entry name" value="TSP1_rpt"/>
</dbReference>
<dbReference type="SUPFAM" id="SSF82895">
    <property type="entry name" value="TSP-1 type 1 repeat"/>
    <property type="match status" value="1"/>
</dbReference>
<evidence type="ECO:0000256" key="6">
    <source>
        <dbReference type="SAM" id="SignalP"/>
    </source>
</evidence>
<evidence type="ECO:0000256" key="1">
    <source>
        <dbReference type="ARBA" id="ARBA00004613"/>
    </source>
</evidence>
<keyword evidence="10" id="KW-1185">Reference proteome</keyword>
<dbReference type="GO" id="GO:0030198">
    <property type="term" value="P:extracellular matrix organization"/>
    <property type="evidence" value="ECO:0007669"/>
    <property type="project" value="InterPro"/>
</dbReference>
<keyword evidence="6" id="KW-0732">Signal</keyword>
<evidence type="ECO:0000259" key="8">
    <source>
        <dbReference type="Pfam" id="PF05986"/>
    </source>
</evidence>
<dbReference type="SMART" id="SM00209">
    <property type="entry name" value="TSP1"/>
    <property type="match status" value="1"/>
</dbReference>
<feature type="disulfide bond" evidence="5">
    <location>
        <begin position="62"/>
        <end position="97"/>
    </location>
</feature>
<dbReference type="Pfam" id="PF19236">
    <property type="entry name" value="ADAMTS_CR_3"/>
    <property type="match status" value="1"/>
</dbReference>
<evidence type="ECO:0000259" key="7">
    <source>
        <dbReference type="Pfam" id="PF01759"/>
    </source>
</evidence>
<name>A0AAX6RWY8_HETGA</name>
<dbReference type="RefSeq" id="XP_021100694.1">
    <property type="nucleotide sequence ID" value="XM_021245035.1"/>
</dbReference>
<dbReference type="Proteomes" id="UP000694906">
    <property type="component" value="Unplaced"/>
</dbReference>
<gene>
    <name evidence="11" type="primary">Adamtsl5</name>
</gene>
<evidence type="ECO:0000256" key="4">
    <source>
        <dbReference type="ARBA" id="ARBA00023157"/>
    </source>
</evidence>
<sequence>MGSSLCPACASCMGLLCSPRPRPLQNLLLLLWTLLSCGSEVSAQGPGEWTPWGSWTRCSSSCGRGVSVRSRRCIRFPGEEPCSGDSHEYRLCQLPDCSPGAMPFRDLQCALYNGRPVLGDQKTYQWVPFHGAPNQCDLNCLAKGQAFYHSFGRVLDGTPCSPGAQGLCVAGRCLNAGCDGVLGSGALEDRCGRCGGANDSCLFVQRVFRDAGAFAGYWNVTLIPVGARHIRVVQRSRNHLALMGGDGRYVFNGNWAVSPPGTYEAAGTRVVYTRAAGLEETLQAAGPTSQDLLLQVLLREPNPGVQFEFWLPGERYGPFQAQAQVLGWAQRQPQLREVEPQPPQLLDSPMARAPTRAPVFQARVLGSHRQAQETRYEVRILLIYKNHSPLRTREYVWAPGPCPCPPLAPHREYLLAVRRLVSPDGTQDRLLLPHAGYARPWSPAEDSRARLTARRCPG</sequence>
<protein>
    <submittedName>
        <fullName evidence="11">ADAMTS-like protein 5 isoform X2</fullName>
    </submittedName>
</protein>
<dbReference type="FunFam" id="2.20.100.10:FF:000001">
    <property type="entry name" value="semaphorin-5A isoform X1"/>
    <property type="match status" value="1"/>
</dbReference>
<dbReference type="FunFam" id="2.40.50.120:FF:000021">
    <property type="entry name" value="ADAMTS like 5"/>
    <property type="match status" value="1"/>
</dbReference>
<dbReference type="PROSITE" id="PS50092">
    <property type="entry name" value="TSP1"/>
    <property type="match status" value="1"/>
</dbReference>
<dbReference type="InterPro" id="IPR010294">
    <property type="entry name" value="ADAMTS_spacer1"/>
</dbReference>
<dbReference type="InterPro" id="IPR013273">
    <property type="entry name" value="ADAMTS/ADAMTS-like"/>
</dbReference>
<evidence type="ECO:0000256" key="2">
    <source>
        <dbReference type="ARBA" id="ARBA00022525"/>
    </source>
</evidence>
<dbReference type="InterPro" id="IPR050439">
    <property type="entry name" value="ADAMTS_ADAMTS-like"/>
</dbReference>
<dbReference type="InterPro" id="IPR018933">
    <property type="entry name" value="Netrin_module_non-TIMP"/>
</dbReference>
<dbReference type="FunFam" id="2.60.120.830:FF:000001">
    <property type="entry name" value="A disintegrin and metalloproteinase with thrombospondin motifs 1"/>
    <property type="match status" value="1"/>
</dbReference>
<keyword evidence="4 5" id="KW-1015">Disulfide bond</keyword>
<dbReference type="PRINTS" id="PR01857">
    <property type="entry name" value="ADAMTSFAMILY"/>
</dbReference>
<proteinExistence type="predicted"/>
<reference evidence="11" key="1">
    <citation type="submission" date="2025-08" db="UniProtKB">
        <authorList>
            <consortium name="RefSeq"/>
        </authorList>
    </citation>
    <scope>IDENTIFICATION</scope>
</reference>
<dbReference type="GO" id="GO:0004222">
    <property type="term" value="F:metalloendopeptidase activity"/>
    <property type="evidence" value="ECO:0007669"/>
    <property type="project" value="TreeGrafter"/>
</dbReference>
<feature type="domain" description="ADAMTS/ADAMTS-like Spacer 1" evidence="8">
    <location>
        <begin position="208"/>
        <end position="312"/>
    </location>
</feature>
<dbReference type="CTD" id="339366"/>
<evidence type="ECO:0000256" key="3">
    <source>
        <dbReference type="ARBA" id="ARBA00022737"/>
    </source>
</evidence>
<dbReference type="Pfam" id="PF05986">
    <property type="entry name" value="ADAMTS_spacer1"/>
    <property type="match status" value="1"/>
</dbReference>
<feature type="domain" description="ADAMTS/ADAMTS-like cysteine-rich" evidence="9">
    <location>
        <begin position="104"/>
        <end position="201"/>
    </location>
</feature>
<dbReference type="GeneID" id="101697594"/>
<dbReference type="PANTHER" id="PTHR13723">
    <property type="entry name" value="ADAMTS A DISINTEGRIN AND METALLOPROTEASE WITH THROMBOSPONDIN MOTIFS PROTEASE"/>
    <property type="match status" value="1"/>
</dbReference>
<evidence type="ECO:0000313" key="10">
    <source>
        <dbReference type="Proteomes" id="UP000694906"/>
    </source>
</evidence>
<feature type="domain" description="Netrin module non-TIMP type" evidence="7">
    <location>
        <begin position="359"/>
        <end position="450"/>
    </location>
</feature>
<dbReference type="Gene3D" id="2.20.100.10">
    <property type="entry name" value="Thrombospondin type-1 (TSP1) repeat"/>
    <property type="match status" value="1"/>
</dbReference>
<dbReference type="Gene3D" id="2.40.50.120">
    <property type="match status" value="1"/>
</dbReference>
<dbReference type="GO" id="GO:0006508">
    <property type="term" value="P:proteolysis"/>
    <property type="evidence" value="ECO:0007669"/>
    <property type="project" value="TreeGrafter"/>
</dbReference>
<dbReference type="InterPro" id="IPR036383">
    <property type="entry name" value="TSP1_rpt_sf"/>
</dbReference>
<feature type="chain" id="PRO_5043994026" evidence="6">
    <location>
        <begin position="44"/>
        <end position="458"/>
    </location>
</feature>
<dbReference type="InterPro" id="IPR045371">
    <property type="entry name" value="ADAMTS_CR_3"/>
</dbReference>
<dbReference type="Pfam" id="PF00090">
    <property type="entry name" value="TSP_1"/>
    <property type="match status" value="1"/>
</dbReference>
<dbReference type="AlphaFoldDB" id="A0AAX6RWY8"/>
<evidence type="ECO:0000259" key="9">
    <source>
        <dbReference type="Pfam" id="PF19236"/>
    </source>
</evidence>
<feature type="disulfide bond" evidence="5">
    <location>
        <begin position="73"/>
        <end position="82"/>
    </location>
</feature>
<keyword evidence="3" id="KW-0677">Repeat</keyword>
<dbReference type="PANTHER" id="PTHR13723:SF173">
    <property type="entry name" value="ADAMTS-LIKE PROTEIN 5"/>
    <property type="match status" value="1"/>
</dbReference>
<dbReference type="GO" id="GO:0005576">
    <property type="term" value="C:extracellular region"/>
    <property type="evidence" value="ECO:0007669"/>
    <property type="project" value="UniProtKB-SubCell"/>
</dbReference>
<dbReference type="SUPFAM" id="SSF50242">
    <property type="entry name" value="TIMP-like"/>
    <property type="match status" value="1"/>
</dbReference>
<feature type="disulfide bond" evidence="5">
    <location>
        <begin position="58"/>
        <end position="92"/>
    </location>
</feature>
<feature type="signal peptide" evidence="6">
    <location>
        <begin position="1"/>
        <end position="43"/>
    </location>
</feature>
<dbReference type="Pfam" id="PF01759">
    <property type="entry name" value="NTR"/>
    <property type="match status" value="1"/>
</dbReference>
<dbReference type="Gene3D" id="2.60.120.830">
    <property type="match status" value="1"/>
</dbReference>
<accession>A0AAX6RWY8</accession>